<keyword evidence="5" id="KW-0547">Nucleotide-binding</keyword>
<dbReference type="Proteomes" id="UP001274321">
    <property type="component" value="Unassembled WGS sequence"/>
</dbReference>
<protein>
    <recommendedName>
        <fullName evidence="2">mannose-1-phosphate guanylyltransferase</fullName>
        <ecNumber evidence="2">2.7.7.13</ecNumber>
    </recommendedName>
</protein>
<dbReference type="GO" id="GO:0004476">
    <property type="term" value="F:mannose-6-phosphate isomerase activity"/>
    <property type="evidence" value="ECO:0007669"/>
    <property type="project" value="UniProtKB-EC"/>
</dbReference>
<evidence type="ECO:0000256" key="2">
    <source>
        <dbReference type="ARBA" id="ARBA00012387"/>
    </source>
</evidence>
<dbReference type="CDD" id="cd02509">
    <property type="entry name" value="GDP-M1P_Guanylyltransferase"/>
    <property type="match status" value="1"/>
</dbReference>
<feature type="domain" description="Mannose-6-phosphate isomerase type II C-terminal" evidence="10">
    <location>
        <begin position="355"/>
        <end position="466"/>
    </location>
</feature>
<keyword evidence="6" id="KW-0342">GTP-binding</keyword>
<gene>
    <name evidence="12" type="ORF">SCD90_14510</name>
</gene>
<evidence type="ECO:0000256" key="1">
    <source>
        <dbReference type="ARBA" id="ARBA00006115"/>
    </source>
</evidence>
<keyword evidence="13" id="KW-1185">Reference proteome</keyword>
<dbReference type="InterPro" id="IPR006375">
    <property type="entry name" value="Man1P_GuaTrfase/Man6P_Isoase"/>
</dbReference>
<dbReference type="InterPro" id="IPR029044">
    <property type="entry name" value="Nucleotide-diphossugar_trans"/>
</dbReference>
<dbReference type="Pfam" id="PF00483">
    <property type="entry name" value="NTP_transferase"/>
    <property type="match status" value="1"/>
</dbReference>
<comment type="caution">
    <text evidence="12">The sequence shown here is derived from an EMBL/GenBank/DDBJ whole genome shotgun (WGS) entry which is preliminary data.</text>
</comment>
<dbReference type="SUPFAM" id="SSF51182">
    <property type="entry name" value="RmlC-like cupins"/>
    <property type="match status" value="1"/>
</dbReference>
<dbReference type="Pfam" id="PF01050">
    <property type="entry name" value="MannoseP_isomer"/>
    <property type="match status" value="1"/>
</dbReference>
<comment type="similarity">
    <text evidence="1 8">Belongs to the mannose-6-phosphate isomerase type 2 family.</text>
</comment>
<name>A0ABU4RQZ9_9HYPH</name>
<dbReference type="InterPro" id="IPR051161">
    <property type="entry name" value="Mannose-6P_isomerase_type2"/>
</dbReference>
<dbReference type="Pfam" id="PF22640">
    <property type="entry name" value="ManC_GMP_beta-helix"/>
    <property type="match status" value="1"/>
</dbReference>
<dbReference type="InterPro" id="IPR005835">
    <property type="entry name" value="NTP_transferase_dom"/>
</dbReference>
<dbReference type="SUPFAM" id="SSF53448">
    <property type="entry name" value="Nucleotide-diphospho-sugar transferases"/>
    <property type="match status" value="1"/>
</dbReference>
<dbReference type="InterPro" id="IPR014710">
    <property type="entry name" value="RmlC-like_jellyroll"/>
</dbReference>
<evidence type="ECO:0000256" key="4">
    <source>
        <dbReference type="ARBA" id="ARBA00022695"/>
    </source>
</evidence>
<evidence type="ECO:0000256" key="8">
    <source>
        <dbReference type="RuleBase" id="RU004190"/>
    </source>
</evidence>
<dbReference type="CDD" id="cd02213">
    <property type="entry name" value="cupin_PMI_typeII_C"/>
    <property type="match status" value="1"/>
</dbReference>
<evidence type="ECO:0000256" key="6">
    <source>
        <dbReference type="ARBA" id="ARBA00023134"/>
    </source>
</evidence>
<comment type="catalytic activity">
    <reaction evidence="7">
        <text>alpha-D-mannose 1-phosphate + GTP + H(+) = GDP-alpha-D-mannose + diphosphate</text>
        <dbReference type="Rhea" id="RHEA:15229"/>
        <dbReference type="ChEBI" id="CHEBI:15378"/>
        <dbReference type="ChEBI" id="CHEBI:33019"/>
        <dbReference type="ChEBI" id="CHEBI:37565"/>
        <dbReference type="ChEBI" id="CHEBI:57527"/>
        <dbReference type="ChEBI" id="CHEBI:58409"/>
        <dbReference type="EC" id="2.7.7.13"/>
    </reaction>
</comment>
<dbReference type="InterPro" id="IPR049577">
    <property type="entry name" value="GMPP_N"/>
</dbReference>
<dbReference type="EMBL" id="JAXAFJ010000010">
    <property type="protein sequence ID" value="MDX6807282.1"/>
    <property type="molecule type" value="Genomic_DNA"/>
</dbReference>
<feature type="domain" description="Nucleotidyl transferase" evidence="9">
    <location>
        <begin position="7"/>
        <end position="287"/>
    </location>
</feature>
<evidence type="ECO:0000259" key="10">
    <source>
        <dbReference type="Pfam" id="PF01050"/>
    </source>
</evidence>
<dbReference type="EC" id="2.7.7.13" evidence="2"/>
<keyword evidence="3 12" id="KW-0808">Transferase</keyword>
<dbReference type="PANTHER" id="PTHR46390:SF1">
    <property type="entry name" value="MANNOSE-1-PHOSPHATE GUANYLYLTRANSFERASE"/>
    <property type="match status" value="1"/>
</dbReference>
<dbReference type="InterPro" id="IPR001538">
    <property type="entry name" value="Man6P_isomerase-2_C"/>
</dbReference>
<evidence type="ECO:0000256" key="5">
    <source>
        <dbReference type="ARBA" id="ARBA00022741"/>
    </source>
</evidence>
<dbReference type="InterPro" id="IPR054566">
    <property type="entry name" value="ManC/GMP-like_b-helix"/>
</dbReference>
<dbReference type="GO" id="GO:0004475">
    <property type="term" value="F:mannose-1-phosphate guanylyltransferase (GTP) activity"/>
    <property type="evidence" value="ECO:0007669"/>
    <property type="project" value="UniProtKB-EC"/>
</dbReference>
<organism evidence="12 13">
    <name type="scientific">Terrihabitans rhizophilus</name>
    <dbReference type="NCBI Taxonomy" id="3092662"/>
    <lineage>
        <taxon>Bacteria</taxon>
        <taxon>Pseudomonadati</taxon>
        <taxon>Pseudomonadota</taxon>
        <taxon>Alphaproteobacteria</taxon>
        <taxon>Hyphomicrobiales</taxon>
        <taxon>Terrihabitans</taxon>
    </lineage>
</organism>
<proteinExistence type="inferred from homology"/>
<dbReference type="PANTHER" id="PTHR46390">
    <property type="entry name" value="MANNOSE-1-PHOSPHATE GUANYLYLTRANSFERASE"/>
    <property type="match status" value="1"/>
</dbReference>
<sequence length="470" mass="50954">MATKIVPVILCGGAGARLWPASRESRPKQFIALVGERSSFQEAVLRVQDPELFAKPLIVANADHRFLVAEQLEALGVAADVLLEPARRDSGPAIAAAAHLVHSRDPHAVLLTLAADHLVERPDLFRAACETALPAAMAGRIVVFGVEPSSPATGYGYIRPETDEGPGGLNPVAEFVEKPDAETAARYVADGYMWNSGNFLFSASAMLEDYAEFEPDSAAAVEEAVRGIEGDLGFLLLAREPFLAVVPKSIDYSVMERSARVSVVPVDCGWSDIGTWGAIWDASQKDARGNVTRGTVELVGSENCIAISDRPVLALAGMKDLVVVVDDDAVMVANRGDADGVKSIVGHLRDRKYAQASAHARGYRPWGFYQSLDSGGRFQVKRIVVKPGGTLSLQKHYHRAEHWVVVRGTAEVTIGDERKIISENESTYIPQGAMHRLRNPGKIDLEVIEVQTGSYLGEDDIERFEDIYGR</sequence>
<dbReference type="InterPro" id="IPR011051">
    <property type="entry name" value="RmlC_Cupin_sf"/>
</dbReference>
<evidence type="ECO:0000259" key="9">
    <source>
        <dbReference type="Pfam" id="PF00483"/>
    </source>
</evidence>
<dbReference type="RefSeq" id="WP_319845440.1">
    <property type="nucleotide sequence ID" value="NZ_JAXAFJ010000010.1"/>
</dbReference>
<keyword evidence="4 12" id="KW-0548">Nucleotidyltransferase</keyword>
<feature type="domain" description="MannoseP isomerase/GMP-like beta-helix" evidence="11">
    <location>
        <begin position="299"/>
        <end position="348"/>
    </location>
</feature>
<evidence type="ECO:0000256" key="7">
    <source>
        <dbReference type="ARBA" id="ARBA00047343"/>
    </source>
</evidence>
<evidence type="ECO:0000259" key="11">
    <source>
        <dbReference type="Pfam" id="PF22640"/>
    </source>
</evidence>
<dbReference type="Gene3D" id="2.60.120.10">
    <property type="entry name" value="Jelly Rolls"/>
    <property type="match status" value="1"/>
</dbReference>
<evidence type="ECO:0000313" key="13">
    <source>
        <dbReference type="Proteomes" id="UP001274321"/>
    </source>
</evidence>
<accession>A0ABU4RQZ9</accession>
<dbReference type="NCBIfam" id="TIGR01479">
    <property type="entry name" value="GMP_PMI"/>
    <property type="match status" value="1"/>
</dbReference>
<dbReference type="Gene3D" id="3.90.550.10">
    <property type="entry name" value="Spore Coat Polysaccharide Biosynthesis Protein SpsA, Chain A"/>
    <property type="match status" value="1"/>
</dbReference>
<evidence type="ECO:0000313" key="12">
    <source>
        <dbReference type="EMBL" id="MDX6807282.1"/>
    </source>
</evidence>
<evidence type="ECO:0000256" key="3">
    <source>
        <dbReference type="ARBA" id="ARBA00022679"/>
    </source>
</evidence>
<reference evidence="12 13" key="1">
    <citation type="submission" date="2023-11" db="EMBL/GenBank/DDBJ databases">
        <authorList>
            <person name="Bao R."/>
        </authorList>
    </citation>
    <scope>NUCLEOTIDE SEQUENCE [LARGE SCALE GENOMIC DNA]</scope>
    <source>
        <strain evidence="12 13">PJ23</strain>
    </source>
</reference>
<keyword evidence="12" id="KW-0413">Isomerase</keyword>